<evidence type="ECO:0000313" key="6">
    <source>
        <dbReference type="EMBL" id="PTQ55461.1"/>
    </source>
</evidence>
<dbReference type="PANTHER" id="PTHR31609:SF1">
    <property type="entry name" value="CARBOHYDRATE DEACETYLASE"/>
    <property type="match status" value="1"/>
</dbReference>
<protein>
    <submittedName>
        <fullName evidence="6">Cellobiose phosphotransferase system celC</fullName>
    </submittedName>
</protein>
<keyword evidence="5" id="KW-0119">Carbohydrate metabolism</keyword>
<proteinExistence type="predicted"/>
<gene>
    <name evidence="6" type="ORF">BSOLF_2089</name>
</gene>
<dbReference type="PANTHER" id="PTHR31609">
    <property type="entry name" value="YDJC DEACETYLASE FAMILY MEMBER"/>
    <property type="match status" value="1"/>
</dbReference>
<dbReference type="GO" id="GO:0016740">
    <property type="term" value="F:transferase activity"/>
    <property type="evidence" value="ECO:0007669"/>
    <property type="project" value="UniProtKB-KW"/>
</dbReference>
<evidence type="ECO:0000256" key="1">
    <source>
        <dbReference type="ARBA" id="ARBA00001946"/>
    </source>
</evidence>
<dbReference type="Pfam" id="PF04794">
    <property type="entry name" value="YdjC"/>
    <property type="match status" value="1"/>
</dbReference>
<name>A0A2R6XYF3_9BACL</name>
<evidence type="ECO:0000313" key="7">
    <source>
        <dbReference type="Proteomes" id="UP000244338"/>
    </source>
</evidence>
<comment type="caution">
    <text evidence="6">The sequence shown here is derived from an EMBL/GenBank/DDBJ whole genome shotgun (WGS) entry which is preliminary data.</text>
</comment>
<keyword evidence="2" id="KW-0479">Metal-binding</keyword>
<dbReference type="AlphaFoldDB" id="A0A2R6XYF3"/>
<reference evidence="7" key="1">
    <citation type="journal article" date="2018" name="Sci. Rep.">
        <title>Lignite coal burning seam in the remote Altai Mountains harbors a hydrogen-driven thermophilic microbial community.</title>
        <authorList>
            <person name="Kadnikov V.V."/>
            <person name="Mardanov A.V."/>
            <person name="Ivasenko D.A."/>
            <person name="Antsiferov D.V."/>
            <person name="Beletsky A.V."/>
            <person name="Karnachuk O.V."/>
            <person name="Ravin N.V."/>
        </authorList>
    </citation>
    <scope>NUCLEOTIDE SEQUENCE [LARGE SCALE GENOMIC DNA]</scope>
</reference>
<keyword evidence="4" id="KW-0460">Magnesium</keyword>
<dbReference type="GO" id="GO:0019213">
    <property type="term" value="F:deacetylase activity"/>
    <property type="evidence" value="ECO:0007669"/>
    <property type="project" value="TreeGrafter"/>
</dbReference>
<evidence type="ECO:0000256" key="3">
    <source>
        <dbReference type="ARBA" id="ARBA00022801"/>
    </source>
</evidence>
<dbReference type="EMBL" id="PEBX01000112">
    <property type="protein sequence ID" value="PTQ55461.1"/>
    <property type="molecule type" value="Genomic_DNA"/>
</dbReference>
<evidence type="ECO:0000256" key="4">
    <source>
        <dbReference type="ARBA" id="ARBA00022842"/>
    </source>
</evidence>
<evidence type="ECO:0000256" key="5">
    <source>
        <dbReference type="ARBA" id="ARBA00023277"/>
    </source>
</evidence>
<sequence length="303" mass="34602">MAEKRYLILNCDDFGQSEEANQAIQELLDGGYVSSASIMPPAPYFDQAAEWVRKHPDVSIGLHLTFTSEYRKIAWRSLTHAPSLEDAEGFMHETVRAFEEHARLTDVWREIRAQFARVKLSGVPLTHVDNHMGSLYGLETGRSFLPLVFWESGRRGLPFRLFRDVAADDPLLSGVAGIEEKLPKVVALADVLGAALPDYLLSHPYASVPGETYDDFKTMLIQKIYHLPPGISEIYIHPATPSEHLKSFLPAWEKRVWEYRLVQSDDFRYALKDAGVELVTYRTVKEINHRSRWQGLRHLVRTK</sequence>
<organism evidence="6 7">
    <name type="scientific">Candidatus Carbonibacillus altaicus</name>
    <dbReference type="NCBI Taxonomy" id="2163959"/>
    <lineage>
        <taxon>Bacteria</taxon>
        <taxon>Bacillati</taxon>
        <taxon>Bacillota</taxon>
        <taxon>Bacilli</taxon>
        <taxon>Bacillales</taxon>
        <taxon>Candidatus Carbonibacillus</taxon>
    </lineage>
</organism>
<dbReference type="GO" id="GO:0005975">
    <property type="term" value="P:carbohydrate metabolic process"/>
    <property type="evidence" value="ECO:0007669"/>
    <property type="project" value="InterPro"/>
</dbReference>
<dbReference type="InterPro" id="IPR006879">
    <property type="entry name" value="YdjC-like"/>
</dbReference>
<evidence type="ECO:0000256" key="2">
    <source>
        <dbReference type="ARBA" id="ARBA00022723"/>
    </source>
</evidence>
<dbReference type="Gene3D" id="3.20.20.370">
    <property type="entry name" value="Glycoside hydrolase/deacetylase"/>
    <property type="match status" value="1"/>
</dbReference>
<dbReference type="GO" id="GO:0046872">
    <property type="term" value="F:metal ion binding"/>
    <property type="evidence" value="ECO:0007669"/>
    <property type="project" value="UniProtKB-KW"/>
</dbReference>
<comment type="cofactor">
    <cofactor evidence="1">
        <name>Mg(2+)</name>
        <dbReference type="ChEBI" id="CHEBI:18420"/>
    </cofactor>
</comment>
<accession>A0A2R6XYF3</accession>
<keyword evidence="6" id="KW-0808">Transferase</keyword>
<dbReference type="CDD" id="cd10802">
    <property type="entry name" value="YdjC_TTHB029_like"/>
    <property type="match status" value="1"/>
</dbReference>
<dbReference type="Proteomes" id="UP000244338">
    <property type="component" value="Unassembled WGS sequence"/>
</dbReference>
<dbReference type="SUPFAM" id="SSF88713">
    <property type="entry name" value="Glycoside hydrolase/deacetylase"/>
    <property type="match status" value="1"/>
</dbReference>
<dbReference type="GO" id="GO:0016787">
    <property type="term" value="F:hydrolase activity"/>
    <property type="evidence" value="ECO:0007669"/>
    <property type="project" value="UniProtKB-KW"/>
</dbReference>
<keyword evidence="3" id="KW-0378">Hydrolase</keyword>
<dbReference type="InterPro" id="IPR011330">
    <property type="entry name" value="Glyco_hydro/deAcase_b/a-brl"/>
</dbReference>